<protein>
    <submittedName>
        <fullName evidence="1">Uncharacterized protein</fullName>
    </submittedName>
</protein>
<organism evidence="1 2">
    <name type="scientific">Peronosclerospora sorghi</name>
    <dbReference type="NCBI Taxonomy" id="230839"/>
    <lineage>
        <taxon>Eukaryota</taxon>
        <taxon>Sar</taxon>
        <taxon>Stramenopiles</taxon>
        <taxon>Oomycota</taxon>
        <taxon>Peronosporomycetes</taxon>
        <taxon>Peronosporales</taxon>
        <taxon>Peronosporaceae</taxon>
        <taxon>Peronosclerospora</taxon>
    </lineage>
</organism>
<proteinExistence type="predicted"/>
<keyword evidence="2" id="KW-1185">Reference proteome</keyword>
<dbReference type="EMBL" id="CM047582">
    <property type="protein sequence ID" value="KAI9915075.1"/>
    <property type="molecule type" value="Genomic_DNA"/>
</dbReference>
<evidence type="ECO:0000313" key="1">
    <source>
        <dbReference type="EMBL" id="KAI9915075.1"/>
    </source>
</evidence>
<comment type="caution">
    <text evidence="1">The sequence shown here is derived from an EMBL/GenBank/DDBJ whole genome shotgun (WGS) entry which is preliminary data.</text>
</comment>
<evidence type="ECO:0000313" key="2">
    <source>
        <dbReference type="Proteomes" id="UP001163321"/>
    </source>
</evidence>
<dbReference type="Proteomes" id="UP001163321">
    <property type="component" value="Chromosome 3"/>
</dbReference>
<gene>
    <name evidence="1" type="ORF">PsorP6_007700</name>
</gene>
<name>A0ACC0W8V0_9STRA</name>
<reference evidence="1 2" key="1">
    <citation type="journal article" date="2022" name="bioRxiv">
        <title>The genome of the oomycete Peronosclerospora sorghi, a cosmopolitan pathogen of maize and sorghum, is inflated with dispersed pseudogenes.</title>
        <authorList>
            <person name="Fletcher K."/>
            <person name="Martin F."/>
            <person name="Isakeit T."/>
            <person name="Cavanaugh K."/>
            <person name="Magill C."/>
            <person name="Michelmore R."/>
        </authorList>
    </citation>
    <scope>NUCLEOTIDE SEQUENCE [LARGE SCALE GENOMIC DNA]</scope>
    <source>
        <strain evidence="1">P6</strain>
    </source>
</reference>
<sequence>MQMKRSLPSYNASSPDEEALVLAAADLGYVLTSRDGPMCHTIIQCRKRISVVVRFPDGRIVLYCKGADDIIFELLSKNRSHKASHMSLVLICKSMRQRGFER</sequence>
<accession>A0ACC0W8V0</accession>